<reference evidence="1 2" key="1">
    <citation type="submission" date="2017-06" db="EMBL/GenBank/DDBJ databases">
        <title>Aedes aegypti genome working group (AGWG) sequencing and assembly.</title>
        <authorList>
            <consortium name="Aedes aegypti Genome Working Group (AGWG)"/>
            <person name="Matthews B.J."/>
        </authorList>
    </citation>
    <scope>NUCLEOTIDE SEQUENCE [LARGE SCALE GENOMIC DNA]</scope>
    <source>
        <strain evidence="1 2">LVP_AGWG</strain>
    </source>
</reference>
<dbReference type="SUPFAM" id="SSF57756">
    <property type="entry name" value="Retrovirus zinc finger-like domains"/>
    <property type="match status" value="1"/>
</dbReference>
<dbReference type="Proteomes" id="UP000008820">
    <property type="component" value="Chromosome 3"/>
</dbReference>
<reference evidence="1" key="2">
    <citation type="submission" date="2020-05" db="UniProtKB">
        <authorList>
            <consortium name="EnsemblMetazoa"/>
        </authorList>
    </citation>
    <scope>IDENTIFICATION</scope>
    <source>
        <strain evidence="1">LVP_AGWG</strain>
    </source>
</reference>
<proteinExistence type="predicted"/>
<dbReference type="GO" id="GO:0003676">
    <property type="term" value="F:nucleic acid binding"/>
    <property type="evidence" value="ECO:0007669"/>
    <property type="project" value="InterPro"/>
</dbReference>
<dbReference type="PANTHER" id="PTHR33198:SF19">
    <property type="entry name" value="CCHC-TYPE DOMAIN-CONTAINING PROTEIN"/>
    <property type="match status" value="1"/>
</dbReference>
<dbReference type="PROSITE" id="PS50158">
    <property type="entry name" value="ZF_CCHC"/>
    <property type="match status" value="1"/>
</dbReference>
<dbReference type="InterPro" id="IPR001878">
    <property type="entry name" value="Znf_CCHC"/>
</dbReference>
<organism evidence="1 2">
    <name type="scientific">Aedes aegypti</name>
    <name type="common">Yellowfever mosquito</name>
    <name type="synonym">Culex aegypti</name>
    <dbReference type="NCBI Taxonomy" id="7159"/>
    <lineage>
        <taxon>Eukaryota</taxon>
        <taxon>Metazoa</taxon>
        <taxon>Ecdysozoa</taxon>
        <taxon>Arthropoda</taxon>
        <taxon>Hexapoda</taxon>
        <taxon>Insecta</taxon>
        <taxon>Pterygota</taxon>
        <taxon>Neoptera</taxon>
        <taxon>Endopterygota</taxon>
        <taxon>Diptera</taxon>
        <taxon>Nematocera</taxon>
        <taxon>Culicoidea</taxon>
        <taxon>Culicidae</taxon>
        <taxon>Culicinae</taxon>
        <taxon>Aedini</taxon>
        <taxon>Aedes</taxon>
        <taxon>Stegomyia</taxon>
    </lineage>
</organism>
<gene>
    <name evidence="1" type="primary">110679465</name>
</gene>
<dbReference type="InParanoid" id="A0A6I8TL27"/>
<evidence type="ECO:0000313" key="1">
    <source>
        <dbReference type="EnsemblMetazoa" id="AAEL011631-PB"/>
    </source>
</evidence>
<dbReference type="OrthoDB" id="7764099at2759"/>
<protein>
    <submittedName>
        <fullName evidence="1">Uncharacterized protein</fullName>
    </submittedName>
</protein>
<dbReference type="AlphaFoldDB" id="A0A6I8TL27"/>
<dbReference type="PANTHER" id="PTHR33198">
    <property type="entry name" value="ANK_REP_REGION DOMAIN-CONTAINING PROTEIN-RELATED"/>
    <property type="match status" value="1"/>
</dbReference>
<dbReference type="GO" id="GO:0008270">
    <property type="term" value="F:zinc ion binding"/>
    <property type="evidence" value="ECO:0007669"/>
    <property type="project" value="InterPro"/>
</dbReference>
<accession>A0A6I8TL27</accession>
<name>A0A6I8TL27_AEDAE</name>
<dbReference type="EnsemblMetazoa" id="AAEL011631-RB">
    <property type="protein sequence ID" value="AAEL011631-PB"/>
    <property type="gene ID" value="AAEL011631"/>
</dbReference>
<keyword evidence="2" id="KW-1185">Reference proteome</keyword>
<evidence type="ECO:0000313" key="2">
    <source>
        <dbReference type="Proteomes" id="UP000008820"/>
    </source>
</evidence>
<sequence length="291" mass="34140">MLSYLNVFLTVYPEKSSYFVCILIRVEHITRKMSSIFERYQKGTSFTNWSERLGYFFDAIELIDSEMKKAYLITLLDAAIFSELKLLVSNRDLKLVPYEEIVQQLRDRYDQKECDFIQRYKFNNRIQQPTETVQDFISAIKVQSELCGFGNFKHSAIVDRVVIGIRDKVLQRRLLCEEELTLKSMEKIIATWELVRPNQVEKRPVKERLGILPISTTSGTYFEGAQRKHKTGYSNSICGFCGKLGHVTRRCFELNRLKEEKMVDVGAEMRTPITQANDDDSYNWKRLKKIH</sequence>
<dbReference type="InterPro" id="IPR036875">
    <property type="entry name" value="Znf_CCHC_sf"/>
</dbReference>